<evidence type="ECO:0000313" key="3">
    <source>
        <dbReference type="EMBL" id="KAK6732199.1"/>
    </source>
</evidence>
<name>A0ABR1C0W8_NECAM</name>
<evidence type="ECO:0000259" key="2">
    <source>
        <dbReference type="PROSITE" id="PS50309"/>
    </source>
</evidence>
<organism evidence="3 4">
    <name type="scientific">Necator americanus</name>
    <name type="common">Human hookworm</name>
    <dbReference type="NCBI Taxonomy" id="51031"/>
    <lineage>
        <taxon>Eukaryota</taxon>
        <taxon>Metazoa</taxon>
        <taxon>Ecdysozoa</taxon>
        <taxon>Nematoda</taxon>
        <taxon>Chromadorea</taxon>
        <taxon>Rhabditida</taxon>
        <taxon>Rhabditina</taxon>
        <taxon>Rhabditomorpha</taxon>
        <taxon>Strongyloidea</taxon>
        <taxon>Ancylostomatidae</taxon>
        <taxon>Bunostominae</taxon>
        <taxon>Necator</taxon>
    </lineage>
</organism>
<dbReference type="EMBL" id="JAVFWL010000002">
    <property type="protein sequence ID" value="KAK6732199.1"/>
    <property type="molecule type" value="Genomic_DNA"/>
</dbReference>
<feature type="compositionally biased region" description="Polar residues" evidence="1">
    <location>
        <begin position="209"/>
        <end position="221"/>
    </location>
</feature>
<dbReference type="SMART" id="SM00537">
    <property type="entry name" value="DCX"/>
    <property type="match status" value="1"/>
</dbReference>
<accession>A0ABR1C0W8</accession>
<dbReference type="SUPFAM" id="SSF89837">
    <property type="entry name" value="Doublecortin (DC)"/>
    <property type="match status" value="1"/>
</dbReference>
<dbReference type="CDD" id="cd01617">
    <property type="entry name" value="DCX"/>
    <property type="match status" value="1"/>
</dbReference>
<dbReference type="Gene3D" id="3.10.20.230">
    <property type="entry name" value="Doublecortin domain"/>
    <property type="match status" value="1"/>
</dbReference>
<comment type="caution">
    <text evidence="3">The sequence shown here is derived from an EMBL/GenBank/DDBJ whole genome shotgun (WGS) entry which is preliminary data.</text>
</comment>
<sequence length="242" mass="26481">MAKERSSSVRRPIETSLSNSFSSSAASSLSSSNYGVKTVRIFKNGDPYHQGLKVVLNRRYVHDLDGLLASLSEKLDLTYGAKRLYTVDGKLVKHFQDIEDKQDYVAATNHFIPQQYGKWSSPAGHPFRVSSSISPQTRASRSQTRTSETKPTTKKRALSGVVPIQTATSGTGPSPTPVAQSKKQAADGKKKKKKGSEEGDEAETLARININNNLGSAQTNGQEEEEEQRRATYSSSRCNGKK</sequence>
<evidence type="ECO:0000256" key="1">
    <source>
        <dbReference type="SAM" id="MobiDB-lite"/>
    </source>
</evidence>
<reference evidence="3 4" key="1">
    <citation type="submission" date="2023-08" db="EMBL/GenBank/DDBJ databases">
        <title>A Necator americanus chromosomal reference genome.</title>
        <authorList>
            <person name="Ilik V."/>
            <person name="Petrzelkova K.J."/>
            <person name="Pardy F."/>
            <person name="Fuh T."/>
            <person name="Niatou-Singa F.S."/>
            <person name="Gouil Q."/>
            <person name="Baker L."/>
            <person name="Ritchie M.E."/>
            <person name="Jex A.R."/>
            <person name="Gazzola D."/>
            <person name="Li H."/>
            <person name="Toshio Fujiwara R."/>
            <person name="Zhan B."/>
            <person name="Aroian R.V."/>
            <person name="Pafco B."/>
            <person name="Schwarz E.M."/>
        </authorList>
    </citation>
    <scope>NUCLEOTIDE SEQUENCE [LARGE SCALE GENOMIC DNA]</scope>
    <source>
        <strain evidence="3 4">Aroian</strain>
        <tissue evidence="3">Whole animal</tissue>
    </source>
</reference>
<keyword evidence="4" id="KW-1185">Reference proteome</keyword>
<feature type="domain" description="Doublecortin" evidence="2">
    <location>
        <begin position="37"/>
        <end position="117"/>
    </location>
</feature>
<feature type="region of interest" description="Disordered" evidence="1">
    <location>
        <begin position="117"/>
        <end position="242"/>
    </location>
</feature>
<gene>
    <name evidence="3" type="primary">Necator_chrII.g4317</name>
    <name evidence="3" type="ORF">RB195_016525</name>
</gene>
<evidence type="ECO:0000313" key="4">
    <source>
        <dbReference type="Proteomes" id="UP001303046"/>
    </source>
</evidence>
<dbReference type="Proteomes" id="UP001303046">
    <property type="component" value="Unassembled WGS sequence"/>
</dbReference>
<dbReference type="Pfam" id="PF03607">
    <property type="entry name" value="DCX"/>
    <property type="match status" value="1"/>
</dbReference>
<feature type="compositionally biased region" description="Polar residues" evidence="1">
    <location>
        <begin position="129"/>
        <end position="150"/>
    </location>
</feature>
<proteinExistence type="predicted"/>
<dbReference type="InterPro" id="IPR003533">
    <property type="entry name" value="Doublecortin_dom"/>
</dbReference>
<feature type="compositionally biased region" description="Polar residues" evidence="1">
    <location>
        <begin position="231"/>
        <end position="242"/>
    </location>
</feature>
<protein>
    <recommendedName>
        <fullName evidence="2">Doublecortin domain-containing protein</fullName>
    </recommendedName>
</protein>
<dbReference type="PANTHER" id="PTHR23004:SF11">
    <property type="entry name" value="PROTEIN RPI-1"/>
    <property type="match status" value="1"/>
</dbReference>
<dbReference type="InterPro" id="IPR036572">
    <property type="entry name" value="Doublecortin_dom_sf"/>
</dbReference>
<dbReference type="PROSITE" id="PS50309">
    <property type="entry name" value="DC"/>
    <property type="match status" value="1"/>
</dbReference>
<feature type="compositionally biased region" description="Low complexity" evidence="1">
    <location>
        <begin position="168"/>
        <end position="183"/>
    </location>
</feature>
<dbReference type="PANTHER" id="PTHR23004">
    <property type="entry name" value="DOUBLECORTIN DOMAIN CONTAINING 2"/>
    <property type="match status" value="1"/>
</dbReference>